<evidence type="ECO:0000256" key="6">
    <source>
        <dbReference type="ARBA" id="ARBA00022781"/>
    </source>
</evidence>
<keyword evidence="5 14" id="KW-0547">Nucleotide-binding</keyword>
<dbReference type="AlphaFoldDB" id="A0A2K9NHY6"/>
<keyword evidence="8 14" id="KW-1278">Translocase</keyword>
<evidence type="ECO:0000256" key="12">
    <source>
        <dbReference type="ARBA" id="ARBA00023310"/>
    </source>
</evidence>
<dbReference type="OrthoDB" id="9803053at2"/>
<evidence type="ECO:0000256" key="3">
    <source>
        <dbReference type="ARBA" id="ARBA00008936"/>
    </source>
</evidence>
<organism evidence="17 18">
    <name type="scientific">Niveispirillum cyanobacteriorum</name>
    <dbReference type="NCBI Taxonomy" id="1612173"/>
    <lineage>
        <taxon>Bacteria</taxon>
        <taxon>Pseudomonadati</taxon>
        <taxon>Pseudomonadota</taxon>
        <taxon>Alphaproteobacteria</taxon>
        <taxon>Rhodospirillales</taxon>
        <taxon>Azospirillaceae</taxon>
        <taxon>Niveispirillum</taxon>
    </lineage>
</organism>
<evidence type="ECO:0000256" key="13">
    <source>
        <dbReference type="ARBA" id="ARBA00026013"/>
    </source>
</evidence>
<evidence type="ECO:0000256" key="1">
    <source>
        <dbReference type="ARBA" id="ARBA00003784"/>
    </source>
</evidence>
<dbReference type="InterPro" id="IPR033732">
    <property type="entry name" value="ATP_synth_F1_a_nt-bd_dom"/>
</dbReference>
<protein>
    <recommendedName>
        <fullName evidence="14">ATP synthase subunit alpha</fullName>
        <ecNumber evidence="14">7.1.2.2</ecNumber>
    </recommendedName>
    <alternativeName>
        <fullName evidence="14">ATP synthase F1 sector subunit alpha</fullName>
    </alternativeName>
    <alternativeName>
        <fullName evidence="14">F-ATPase subunit alpha</fullName>
    </alternativeName>
</protein>
<dbReference type="SUPFAM" id="SSF47917">
    <property type="entry name" value="C-terminal domain of alpha and beta subunits of F1 ATP synthase"/>
    <property type="match status" value="1"/>
</dbReference>
<evidence type="ECO:0000256" key="9">
    <source>
        <dbReference type="ARBA" id="ARBA00023065"/>
    </source>
</evidence>
<dbReference type="Pfam" id="PF00006">
    <property type="entry name" value="ATP-synt_ab"/>
    <property type="match status" value="1"/>
</dbReference>
<comment type="subunit">
    <text evidence="13">F-type ATPases have 2 components, CF(1) - the catalytic core - and CF(0) - the membrane proton channel. CF(1) has five subunits: alpha(3), beta(3), gamma(1), delta(1), epsilon(1). CF(0) has four main subunits: a(1), b(1), b'(1) and c(9-12).</text>
</comment>
<dbReference type="Proteomes" id="UP000234752">
    <property type="component" value="Chromosome eg_2"/>
</dbReference>
<keyword evidence="10 14" id="KW-0472">Membrane</keyword>
<dbReference type="GO" id="GO:0005886">
    <property type="term" value="C:plasma membrane"/>
    <property type="evidence" value="ECO:0007669"/>
    <property type="project" value="UniProtKB-SubCell"/>
</dbReference>
<dbReference type="EC" id="7.1.2.2" evidence="14"/>
<feature type="binding site" evidence="14">
    <location>
        <begin position="174"/>
        <end position="181"/>
    </location>
    <ligand>
        <name>ATP</name>
        <dbReference type="ChEBI" id="CHEBI:30616"/>
    </ligand>
</feature>
<dbReference type="CDD" id="cd01132">
    <property type="entry name" value="F1-ATPase_alpha_CD"/>
    <property type="match status" value="1"/>
</dbReference>
<dbReference type="CDD" id="cd18116">
    <property type="entry name" value="ATP-synt_F1_alpha_N"/>
    <property type="match status" value="1"/>
</dbReference>
<dbReference type="PROSITE" id="PS00152">
    <property type="entry name" value="ATPASE_ALPHA_BETA"/>
    <property type="match status" value="1"/>
</dbReference>
<dbReference type="InterPro" id="IPR005294">
    <property type="entry name" value="ATP_synth_F1_asu"/>
</dbReference>
<evidence type="ECO:0000256" key="14">
    <source>
        <dbReference type="HAMAP-Rule" id="MF_01346"/>
    </source>
</evidence>
<dbReference type="KEGG" id="ncb:C0V82_20495"/>
<feature type="domain" description="ATP synthase alpha subunit C-terminal" evidence="16">
    <location>
        <begin position="376"/>
        <end position="481"/>
    </location>
</feature>
<comment type="similarity">
    <text evidence="3 14">Belongs to the ATPase alpha/beta chains family.</text>
</comment>
<dbReference type="HAMAP" id="MF_01346">
    <property type="entry name" value="ATP_synth_alpha_bact"/>
    <property type="match status" value="1"/>
</dbReference>
<accession>A0A2K9NHY6</accession>
<dbReference type="PANTHER" id="PTHR48082">
    <property type="entry name" value="ATP SYNTHASE SUBUNIT ALPHA, MITOCHONDRIAL"/>
    <property type="match status" value="1"/>
</dbReference>
<feature type="site" description="Required for activity" evidence="14">
    <location>
        <position position="367"/>
    </location>
</feature>
<evidence type="ECO:0000259" key="15">
    <source>
        <dbReference type="Pfam" id="PF00006"/>
    </source>
</evidence>
<dbReference type="GO" id="GO:0045259">
    <property type="term" value="C:proton-transporting ATP synthase complex"/>
    <property type="evidence" value="ECO:0007669"/>
    <property type="project" value="UniProtKB-KW"/>
</dbReference>
<dbReference type="InterPro" id="IPR023366">
    <property type="entry name" value="ATP_synth_asu-like_sf"/>
</dbReference>
<dbReference type="GO" id="GO:0005524">
    <property type="term" value="F:ATP binding"/>
    <property type="evidence" value="ECO:0007669"/>
    <property type="project" value="UniProtKB-UniRule"/>
</dbReference>
<comment type="function">
    <text evidence="1 14">Produces ATP from ADP in the presence of a proton gradient across the membrane. The alpha chain is a regulatory subunit.</text>
</comment>
<dbReference type="SUPFAM" id="SSF50615">
    <property type="entry name" value="N-terminal domain of alpha and beta subunits of F1 ATP synthase"/>
    <property type="match status" value="1"/>
</dbReference>
<dbReference type="RefSeq" id="WP_102114231.1">
    <property type="nucleotide sequence ID" value="NZ_BMGN01000010.1"/>
</dbReference>
<dbReference type="Gene3D" id="3.40.50.300">
    <property type="entry name" value="P-loop containing nucleotide triphosphate hydrolases"/>
    <property type="match status" value="1"/>
</dbReference>
<dbReference type="PANTHER" id="PTHR48082:SF2">
    <property type="entry name" value="ATP SYNTHASE SUBUNIT ALPHA, MITOCHONDRIAL"/>
    <property type="match status" value="1"/>
</dbReference>
<dbReference type="GO" id="GO:0046933">
    <property type="term" value="F:proton-transporting ATP synthase activity, rotational mechanism"/>
    <property type="evidence" value="ECO:0007669"/>
    <property type="project" value="UniProtKB-UniRule"/>
</dbReference>
<comment type="catalytic activity">
    <reaction evidence="14">
        <text>ATP + H2O + 4 H(+)(in) = ADP + phosphate + 5 H(+)(out)</text>
        <dbReference type="Rhea" id="RHEA:57720"/>
        <dbReference type="ChEBI" id="CHEBI:15377"/>
        <dbReference type="ChEBI" id="CHEBI:15378"/>
        <dbReference type="ChEBI" id="CHEBI:30616"/>
        <dbReference type="ChEBI" id="CHEBI:43474"/>
        <dbReference type="ChEBI" id="CHEBI:456216"/>
        <dbReference type="EC" id="7.1.2.2"/>
    </reaction>
</comment>
<reference evidence="17 18" key="1">
    <citation type="submission" date="2017-12" db="EMBL/GenBank/DDBJ databases">
        <title>Genomes of bacteria within cyanobacterial aggregates.</title>
        <authorList>
            <person name="Cai H."/>
        </authorList>
    </citation>
    <scope>NUCLEOTIDE SEQUENCE [LARGE SCALE GENOMIC DNA]</scope>
    <source>
        <strain evidence="17 18">TH16</strain>
    </source>
</reference>
<keyword evidence="7 14" id="KW-0067">ATP-binding</keyword>
<dbReference type="Gene3D" id="2.40.30.20">
    <property type="match status" value="1"/>
</dbReference>
<comment type="subcellular location">
    <subcellularLocation>
        <location evidence="14">Cell membrane</location>
        <topology evidence="14">Peripheral membrane protein</topology>
    </subcellularLocation>
    <subcellularLocation>
        <location evidence="2">Membrane</location>
    </subcellularLocation>
</comment>
<dbReference type="GO" id="GO:0043531">
    <property type="term" value="F:ADP binding"/>
    <property type="evidence" value="ECO:0007669"/>
    <property type="project" value="TreeGrafter"/>
</dbReference>
<dbReference type="Pfam" id="PF00306">
    <property type="entry name" value="ATP-synt_ab_C"/>
    <property type="match status" value="1"/>
</dbReference>
<keyword evidence="6 14" id="KW-0375">Hydrogen ion transport</keyword>
<keyword evidence="18" id="KW-1185">Reference proteome</keyword>
<dbReference type="NCBIfam" id="TIGR00962">
    <property type="entry name" value="atpA"/>
    <property type="match status" value="1"/>
</dbReference>
<dbReference type="FunFam" id="3.40.50.300:FF:002432">
    <property type="entry name" value="ATP synthase subunit alpha, mitochondrial"/>
    <property type="match status" value="1"/>
</dbReference>
<keyword evidence="11 14" id="KW-0139">CF(1)</keyword>
<sequence>MTGTLSLALTEWTGRQRNRLVADPLPPPGWRQRGRVSHIGDGIALISGLENASADGMLILPGGVPGLVLDLDQDRLGCLLLGDGNAIKAGDPVSVAGGVLRVPVGNGLLGRVIDPMGRVLDGGPDPVPDRMDPVERAAPAVTDRGTVAETMPTGTTIIDALYPIGRGQRELIVGDRATGKTSIAVDAMLAQARTNIVPIYCAIGQRASAVADVIISLKMAGLMERAIVVVAAPDAAPGLQWIAPFAAMTMAEFFRDTGRHALLVLDDLSKHAAMHRQISLLLQRPPGREAFPGDIFHLHARLLERSAKLSPAAGGGSLTCLPVVETQAGNLSAYIPTNLISITDGQIVLDARQFQSGQRPAVDVGRSVSRVGARTQPKVLRQLAEQLKLEYAQFLELEAFTRFGGLVDERTRQTVERGRRLRLLLAQRQGRPRSLGAEVALLLAHDENLTDGLDLTAVERVRDAIAAHVDGTDPTDLEALRRIIAKAKDAAE</sequence>
<dbReference type="NCBIfam" id="NF009884">
    <property type="entry name" value="PRK13343.1"/>
    <property type="match status" value="1"/>
</dbReference>
<gene>
    <name evidence="14" type="primary">atpA</name>
    <name evidence="17" type="ORF">C0V82_20495</name>
</gene>
<keyword evidence="14" id="KW-1003">Cell membrane</keyword>
<dbReference type="InterPro" id="IPR027417">
    <property type="entry name" value="P-loop_NTPase"/>
</dbReference>
<evidence type="ECO:0000256" key="8">
    <source>
        <dbReference type="ARBA" id="ARBA00022967"/>
    </source>
</evidence>
<dbReference type="Gene3D" id="1.20.150.20">
    <property type="entry name" value="ATP synthase alpha/beta chain, C-terminal domain"/>
    <property type="match status" value="1"/>
</dbReference>
<evidence type="ECO:0000256" key="5">
    <source>
        <dbReference type="ARBA" id="ARBA00022741"/>
    </source>
</evidence>
<evidence type="ECO:0000313" key="17">
    <source>
        <dbReference type="EMBL" id="AUN32698.1"/>
    </source>
</evidence>
<name>A0A2K9NHY6_9PROT</name>
<dbReference type="EMBL" id="CP025612">
    <property type="protein sequence ID" value="AUN32698.1"/>
    <property type="molecule type" value="Genomic_DNA"/>
</dbReference>
<evidence type="ECO:0000259" key="16">
    <source>
        <dbReference type="Pfam" id="PF00306"/>
    </source>
</evidence>
<dbReference type="InterPro" id="IPR000793">
    <property type="entry name" value="ATP_synth_asu_C"/>
</dbReference>
<dbReference type="InterPro" id="IPR000194">
    <property type="entry name" value="ATPase_F1/V1/A1_a/bsu_nucl-bd"/>
</dbReference>
<evidence type="ECO:0000256" key="7">
    <source>
        <dbReference type="ARBA" id="ARBA00022840"/>
    </source>
</evidence>
<evidence type="ECO:0000256" key="10">
    <source>
        <dbReference type="ARBA" id="ARBA00023136"/>
    </source>
</evidence>
<dbReference type="SUPFAM" id="SSF52540">
    <property type="entry name" value="P-loop containing nucleoside triphosphate hydrolases"/>
    <property type="match status" value="1"/>
</dbReference>
<keyword evidence="9 14" id="KW-0406">Ion transport</keyword>
<evidence type="ECO:0000256" key="4">
    <source>
        <dbReference type="ARBA" id="ARBA00022448"/>
    </source>
</evidence>
<evidence type="ECO:0000313" key="18">
    <source>
        <dbReference type="Proteomes" id="UP000234752"/>
    </source>
</evidence>
<keyword evidence="12 14" id="KW-0066">ATP synthesis</keyword>
<keyword evidence="4 14" id="KW-0813">Transport</keyword>
<dbReference type="InterPro" id="IPR036121">
    <property type="entry name" value="ATPase_F1/V1/A1_a/bsu_N_sf"/>
</dbReference>
<feature type="domain" description="ATPase F1/V1/A1 complex alpha/beta subunit nucleotide-binding" evidence="15">
    <location>
        <begin position="154"/>
        <end position="369"/>
    </location>
</feature>
<evidence type="ECO:0000256" key="2">
    <source>
        <dbReference type="ARBA" id="ARBA00004370"/>
    </source>
</evidence>
<proteinExistence type="inferred from homology"/>
<dbReference type="InterPro" id="IPR038376">
    <property type="entry name" value="ATP_synth_asu_C_sf"/>
</dbReference>
<dbReference type="InterPro" id="IPR020003">
    <property type="entry name" value="ATPase_a/bsu_AS"/>
</dbReference>
<evidence type="ECO:0000256" key="11">
    <source>
        <dbReference type="ARBA" id="ARBA00023196"/>
    </source>
</evidence>